<dbReference type="InterPro" id="IPR015421">
    <property type="entry name" value="PyrdxlP-dep_Trfase_major"/>
</dbReference>
<dbReference type="InterPro" id="IPR015424">
    <property type="entry name" value="PyrdxlP-dep_Trfase"/>
</dbReference>
<evidence type="ECO:0000256" key="3">
    <source>
        <dbReference type="ARBA" id="ARBA00022898"/>
    </source>
</evidence>
<comment type="cofactor">
    <cofactor evidence="1">
        <name>pyridoxal 5'-phosphate</name>
        <dbReference type="ChEBI" id="CHEBI:597326"/>
    </cofactor>
</comment>
<dbReference type="PANTHER" id="PTHR45688:SF13">
    <property type="entry name" value="ALANINE--GLYOXYLATE AMINOTRANSFERASE 2-LIKE"/>
    <property type="match status" value="1"/>
</dbReference>
<dbReference type="PANTHER" id="PTHR45688">
    <property type="match status" value="1"/>
</dbReference>
<keyword evidence="3" id="KW-0663">Pyridoxal phosphate</keyword>
<name>A0AAF0BHL6_9PROT</name>
<keyword evidence="5" id="KW-0808">Transferase</keyword>
<dbReference type="Proteomes" id="UP001217500">
    <property type="component" value="Chromosome"/>
</dbReference>
<dbReference type="InterPro" id="IPR011009">
    <property type="entry name" value="Kinase-like_dom_sf"/>
</dbReference>
<dbReference type="EMBL" id="CP116805">
    <property type="protein sequence ID" value="WCL54388.1"/>
    <property type="molecule type" value="Genomic_DNA"/>
</dbReference>
<organism evidence="5 6">
    <name type="scientific">Gimibacter soli</name>
    <dbReference type="NCBI Taxonomy" id="3024400"/>
    <lineage>
        <taxon>Bacteria</taxon>
        <taxon>Pseudomonadati</taxon>
        <taxon>Pseudomonadota</taxon>
        <taxon>Alphaproteobacteria</taxon>
        <taxon>Kordiimonadales</taxon>
        <taxon>Temperatibacteraceae</taxon>
        <taxon>Gimibacter</taxon>
    </lineage>
</organism>
<feature type="domain" description="Aminoglycoside phosphotransferase" evidence="4">
    <location>
        <begin position="40"/>
        <end position="266"/>
    </location>
</feature>
<dbReference type="InterPro" id="IPR002575">
    <property type="entry name" value="Aminoglycoside_PTrfase"/>
</dbReference>
<dbReference type="InterPro" id="IPR005814">
    <property type="entry name" value="Aminotrans_3"/>
</dbReference>
<dbReference type="Gene3D" id="3.40.640.10">
    <property type="entry name" value="Type I PLP-dependent aspartate aminotransferase-like (Major domain)"/>
    <property type="match status" value="1"/>
</dbReference>
<dbReference type="KEGG" id="gso:PH603_01275"/>
<dbReference type="AlphaFoldDB" id="A0AAF0BHL6"/>
<protein>
    <submittedName>
        <fullName evidence="5">Aminotransferase class III-fold pyridoxal phosphate-dependent enzyme</fullName>
    </submittedName>
</protein>
<dbReference type="Pfam" id="PF01636">
    <property type="entry name" value="APH"/>
    <property type="match status" value="1"/>
</dbReference>
<keyword evidence="5" id="KW-0032">Aminotransferase</keyword>
<dbReference type="Pfam" id="PF00202">
    <property type="entry name" value="Aminotran_3"/>
    <property type="match status" value="1"/>
</dbReference>
<dbReference type="CDD" id="cd00610">
    <property type="entry name" value="OAT_like"/>
    <property type="match status" value="1"/>
</dbReference>
<dbReference type="Gene3D" id="3.90.1150.10">
    <property type="entry name" value="Aspartate Aminotransferase, domain 1"/>
    <property type="match status" value="1"/>
</dbReference>
<gene>
    <name evidence="5" type="ORF">PH603_01275</name>
</gene>
<dbReference type="InterPro" id="IPR015422">
    <property type="entry name" value="PyrdxlP-dep_Trfase_small"/>
</dbReference>
<reference evidence="5" key="1">
    <citation type="submission" date="2023-01" db="EMBL/GenBank/DDBJ databases">
        <title>The genome sequence of Kordiimonadaceae bacterium 6D33.</title>
        <authorList>
            <person name="Liu Y."/>
        </authorList>
    </citation>
    <scope>NUCLEOTIDE SEQUENCE</scope>
    <source>
        <strain evidence="5">6D33</strain>
    </source>
</reference>
<comment type="similarity">
    <text evidence="2">Belongs to the class-III pyridoxal-phosphate-dependent aminotransferase family.</text>
</comment>
<accession>A0AAF0BHL6</accession>
<dbReference type="GO" id="GO:0030170">
    <property type="term" value="F:pyridoxal phosphate binding"/>
    <property type="evidence" value="ECO:0007669"/>
    <property type="project" value="InterPro"/>
</dbReference>
<sequence length="782" mass="83623">MSTFRTSPPALTGDEILALAEHLYGLQGRQSPLVSERDQNALIDADGARYVLKIANRAERTEFLAFQNAALTHVATAAPGLGVPRLIADRSGNAIATHMALGEPHAVRLLTYLEGKLFSEVPKTPALFAGLGRYMGGLSKALKSFGHAEAHRSDFLWNLDNVAALKPYVADIVDPATRARAAAAFAHYRQHVLPRLGELRAAVIHNDLNDNNIVVAADGETIAGAIDYGDMVFARQINELATALAYALFDVADVPATASTIITAYAEVFPLEPAEADLLFDLVTMRLVMSLCISSHRAKDFPDNDYLLISQAPAMELLAKLEAMDRGALVALARRAAGFSPYGDIVTTPENPQSIEDMIAERGRLLGPSLSLSYRKKLKIVKGRGAWLYDQTGRAFLDCVNNISHVGHCHPHVVQALSKQAAVLNTNTRYLNDNIQRYAERLLATFPDPLSVVYFVCSGSEANELALRLARTATGRRGTVVVDWAYHGNTSSLIEISPYKFNRKGGKGRPDHVRIAALPDPYRGPYKGYGPETGKLYAAGVEACIADLKAASGEGPAAFIAESIAGVAGQVVYPEGYLKGAYAATRATGGLCIADEVQTGFGRVGTHMWAFEQQGVVPDIVTLGKPIGNGHPMAAVVTTRAIADAFANGMEYFNSFGGNPVSCAVGMAVMDVIEREGLQAHALETGRHLLAGLEGLRKHPLVGDVRGTGLFVGIELVEDHETLTPATAAADRVVQFAREAGVLLSTDGPFENIIKIKPPMAFGKAEADLLVATLDAALQAES</sequence>
<evidence type="ECO:0000313" key="5">
    <source>
        <dbReference type="EMBL" id="WCL54388.1"/>
    </source>
</evidence>
<dbReference type="InterPro" id="IPR049704">
    <property type="entry name" value="Aminotrans_3_PPA_site"/>
</dbReference>
<dbReference type="PROSITE" id="PS00600">
    <property type="entry name" value="AA_TRANSFER_CLASS_3"/>
    <property type="match status" value="1"/>
</dbReference>
<evidence type="ECO:0000256" key="1">
    <source>
        <dbReference type="ARBA" id="ARBA00001933"/>
    </source>
</evidence>
<keyword evidence="6" id="KW-1185">Reference proteome</keyword>
<evidence type="ECO:0000313" key="6">
    <source>
        <dbReference type="Proteomes" id="UP001217500"/>
    </source>
</evidence>
<dbReference type="Gene3D" id="3.90.1200.10">
    <property type="match status" value="1"/>
</dbReference>
<dbReference type="SUPFAM" id="SSF53383">
    <property type="entry name" value="PLP-dependent transferases"/>
    <property type="match status" value="1"/>
</dbReference>
<dbReference type="RefSeq" id="WP_289504107.1">
    <property type="nucleotide sequence ID" value="NZ_CP116805.1"/>
</dbReference>
<evidence type="ECO:0000259" key="4">
    <source>
        <dbReference type="Pfam" id="PF01636"/>
    </source>
</evidence>
<dbReference type="SUPFAM" id="SSF56112">
    <property type="entry name" value="Protein kinase-like (PK-like)"/>
    <property type="match status" value="1"/>
</dbReference>
<evidence type="ECO:0000256" key="2">
    <source>
        <dbReference type="ARBA" id="ARBA00008954"/>
    </source>
</evidence>
<proteinExistence type="inferred from homology"/>
<dbReference type="GO" id="GO:0008483">
    <property type="term" value="F:transaminase activity"/>
    <property type="evidence" value="ECO:0007669"/>
    <property type="project" value="UniProtKB-KW"/>
</dbReference>